<dbReference type="OrthoDB" id="8433167at2"/>
<name>A0A8G2BFD5_9PROT</name>
<evidence type="ECO:0000313" key="2">
    <source>
        <dbReference type="Proteomes" id="UP000198615"/>
    </source>
</evidence>
<sequence>MSTEAIDTEGYSAEDKDALHILPLAIIPLHTPGMRRTRLVKNARLDTVVELFKDNRAGSGQIDIRALGDYFDTSAPSFEEDRTIVEVLSQEPSFDVYSLRLALRSHNIKVDEAQHLRLSPQTQEKLTEYMRVFTRPLIQKVFGSDTKDVSSATEIFEMFRGVDRDVALKRIRSISDALGIEVDQIPGFLEDYGDIFLSLSYFKRTLEEIRPTFERFKAWTDEGIRNSHLRHNKDAMRYTEIVDAQMEEAIAFTMLRFKAFDEASAEFWKDLSEYRYAHLRRLVTSNHRTIGGILCALSVKMIRWQEDFPGESGSPNKRADWLLAEMVPGLDKIRHIQRTAPTVTPI</sequence>
<organism evidence="1 2">
    <name type="scientific">Thalassobaculum litoreum DSM 18839</name>
    <dbReference type="NCBI Taxonomy" id="1123362"/>
    <lineage>
        <taxon>Bacteria</taxon>
        <taxon>Pseudomonadati</taxon>
        <taxon>Pseudomonadota</taxon>
        <taxon>Alphaproteobacteria</taxon>
        <taxon>Rhodospirillales</taxon>
        <taxon>Thalassobaculaceae</taxon>
        <taxon>Thalassobaculum</taxon>
    </lineage>
</organism>
<keyword evidence="2" id="KW-1185">Reference proteome</keyword>
<accession>A0A8G2BFD5</accession>
<dbReference type="Proteomes" id="UP000198615">
    <property type="component" value="Unassembled WGS sequence"/>
</dbReference>
<comment type="caution">
    <text evidence="1">The sequence shown here is derived from an EMBL/GenBank/DDBJ whole genome shotgun (WGS) entry which is preliminary data.</text>
</comment>
<protein>
    <submittedName>
        <fullName evidence="1">Uncharacterized protein</fullName>
    </submittedName>
</protein>
<evidence type="ECO:0000313" key="1">
    <source>
        <dbReference type="EMBL" id="SDF23519.1"/>
    </source>
</evidence>
<gene>
    <name evidence="1" type="ORF">SAMN05660686_00675</name>
</gene>
<dbReference type="RefSeq" id="WP_051244442.1">
    <property type="nucleotide sequence ID" value="NZ_FNBW01000002.1"/>
</dbReference>
<proteinExistence type="predicted"/>
<reference evidence="1 2" key="1">
    <citation type="submission" date="2016-10" db="EMBL/GenBank/DDBJ databases">
        <authorList>
            <person name="Varghese N."/>
            <person name="Submissions S."/>
        </authorList>
    </citation>
    <scope>NUCLEOTIDE SEQUENCE [LARGE SCALE GENOMIC DNA]</scope>
    <source>
        <strain evidence="1 2">DSM 18839</strain>
    </source>
</reference>
<dbReference type="AlphaFoldDB" id="A0A8G2BFD5"/>
<dbReference type="EMBL" id="FNBW01000002">
    <property type="protein sequence ID" value="SDF23519.1"/>
    <property type="molecule type" value="Genomic_DNA"/>
</dbReference>